<name>A0A0P4RBG9_9ACTN</name>
<evidence type="ECO:0000256" key="1">
    <source>
        <dbReference type="SAM" id="SignalP"/>
    </source>
</evidence>
<dbReference type="Proteomes" id="UP000048965">
    <property type="component" value="Unassembled WGS sequence"/>
</dbReference>
<sequence length="171" mass="18227">MRTVQRTLLSGALTGVLALTMGAGTAGASTPAGPGPDTATGATTVRTMDARSGDVITCKITTHLPHYSHHAHADNRHMVNVTADIKCSKSVAQLALRVGLYKNGTLYKQSGAKVNRGRNKVSQNAARRCIKRQNYTGYSVGVVTFPPGYTPHTKQVKHTSATVRINACKKR</sequence>
<feature type="signal peptide" evidence="1">
    <location>
        <begin position="1"/>
        <end position="28"/>
    </location>
</feature>
<dbReference type="AlphaFoldDB" id="A0A0P4RBG9"/>
<evidence type="ECO:0000313" key="2">
    <source>
        <dbReference type="EMBL" id="GAO10904.1"/>
    </source>
</evidence>
<protein>
    <submittedName>
        <fullName evidence="2">Uncharacterized protein</fullName>
    </submittedName>
</protein>
<dbReference type="RefSeq" id="WP_042158598.1">
    <property type="nucleotide sequence ID" value="NZ_BBNO01000007.1"/>
</dbReference>
<gene>
    <name evidence="2" type="ORF">TPA0598_07_06280</name>
</gene>
<keyword evidence="3" id="KW-1185">Reference proteome</keyword>
<evidence type="ECO:0000313" key="3">
    <source>
        <dbReference type="Proteomes" id="UP000048965"/>
    </source>
</evidence>
<keyword evidence="1" id="KW-0732">Signal</keyword>
<reference evidence="3" key="1">
    <citation type="submission" date="2014-09" db="EMBL/GenBank/DDBJ databases">
        <title>Whole genome shotgun sequence of Streptomyces sp. NBRC 110027.</title>
        <authorList>
            <person name="Komaki H."/>
            <person name="Ichikawa N."/>
            <person name="Katano-Makiyama Y."/>
            <person name="Hosoyama A."/>
            <person name="Hashimoto M."/>
            <person name="Uohara A."/>
            <person name="Kitahashi Y."/>
            <person name="Ohji S."/>
            <person name="Kimura A."/>
            <person name="Yamazoe A."/>
            <person name="Igarashi Y."/>
            <person name="Fujita N."/>
        </authorList>
    </citation>
    <scope>NUCLEOTIDE SEQUENCE [LARGE SCALE GENOMIC DNA]</scope>
    <source>
        <strain evidence="3">NBRC 110027</strain>
    </source>
</reference>
<reference evidence="2 3" key="2">
    <citation type="journal article" date="2015" name="Stand. Genomic Sci.">
        <title>Draft genome sequence of marine-derived Streptomyces sp. TP-A0598, a producer of anti-MRSA antibiotic lydicamycins.</title>
        <authorList>
            <person name="Komaki H."/>
            <person name="Ichikawa N."/>
            <person name="Hosoyama A."/>
            <person name="Fujita N."/>
            <person name="Igarashi Y."/>
        </authorList>
    </citation>
    <scope>NUCLEOTIDE SEQUENCE [LARGE SCALE GENOMIC DNA]</scope>
    <source>
        <strain evidence="2 3">NBRC 110027</strain>
    </source>
</reference>
<accession>A0A0P4RBG9</accession>
<proteinExistence type="predicted"/>
<dbReference type="OrthoDB" id="4242284at2"/>
<organism evidence="2 3">
    <name type="scientific">Streptomyces lydicamycinicus</name>
    <dbReference type="NCBI Taxonomy" id="1546107"/>
    <lineage>
        <taxon>Bacteria</taxon>
        <taxon>Bacillati</taxon>
        <taxon>Actinomycetota</taxon>
        <taxon>Actinomycetes</taxon>
        <taxon>Kitasatosporales</taxon>
        <taxon>Streptomycetaceae</taxon>
        <taxon>Streptomyces</taxon>
    </lineage>
</organism>
<dbReference type="EMBL" id="BBNO01000007">
    <property type="protein sequence ID" value="GAO10904.1"/>
    <property type="molecule type" value="Genomic_DNA"/>
</dbReference>
<feature type="chain" id="PRO_5006068595" evidence="1">
    <location>
        <begin position="29"/>
        <end position="171"/>
    </location>
</feature>
<comment type="caution">
    <text evidence="2">The sequence shown here is derived from an EMBL/GenBank/DDBJ whole genome shotgun (WGS) entry which is preliminary data.</text>
</comment>